<dbReference type="InterPro" id="IPR053024">
    <property type="entry name" value="Fungal_surface_NADase"/>
</dbReference>
<dbReference type="RefSeq" id="WP_179718348.1">
    <property type="nucleotide sequence ID" value="NZ_BAABFH010000001.1"/>
</dbReference>
<organism evidence="2 3">
    <name type="scientific">Saccharopolyspora hordei</name>
    <dbReference type="NCBI Taxonomy" id="1838"/>
    <lineage>
        <taxon>Bacteria</taxon>
        <taxon>Bacillati</taxon>
        <taxon>Actinomycetota</taxon>
        <taxon>Actinomycetes</taxon>
        <taxon>Pseudonocardiales</taxon>
        <taxon>Pseudonocardiaceae</taxon>
        <taxon>Saccharopolyspora</taxon>
    </lineage>
</organism>
<gene>
    <name evidence="2" type="ORF">HNR68_001132</name>
</gene>
<dbReference type="SUPFAM" id="SSF160424">
    <property type="entry name" value="BH3703-like"/>
    <property type="match status" value="1"/>
</dbReference>
<name>A0A853ADD8_9PSEU</name>
<dbReference type="PANTHER" id="PTHR42059">
    <property type="entry name" value="TNT DOMAIN-CONTAINING PROTEIN"/>
    <property type="match status" value="1"/>
</dbReference>
<evidence type="ECO:0000313" key="2">
    <source>
        <dbReference type="EMBL" id="NYI82502.1"/>
    </source>
</evidence>
<dbReference type="EMBL" id="JACCFJ010000001">
    <property type="protein sequence ID" value="NYI82502.1"/>
    <property type="molecule type" value="Genomic_DNA"/>
</dbReference>
<dbReference type="AlphaFoldDB" id="A0A853ADD8"/>
<dbReference type="Pfam" id="PF14021">
    <property type="entry name" value="TNT"/>
    <property type="match status" value="1"/>
</dbReference>
<protein>
    <recommendedName>
        <fullName evidence="1">TNT domain-containing protein</fullName>
    </recommendedName>
</protein>
<sequence length="544" mass="60231">MILGTPIPGTYALVGGEHRQLDQVLDGGALLQGEEQPVPFDRVEAVLFAQQEEPRPASRVFPAPAGYGTFPDRTDQVRDLERALHEAVVAGLPEGWQRAEVTCTALGTRVEVTAAVTTDAEHPWIPTQEVVDALRRHRAVSYRPDTGAWTSARFQLGQDGSELQTGHDDPGWQDDARAHHDELRYHPRTTAPAWLLERAWAHHAEQRGADEPAEGVRMAPLFDGRDAEGRPLVHRPALTSVEKQAVLEYLHGGEILLRAYSTDPDEVDPQRPPQVPKQFHTDGTWVWPLAMAHYLEAHDIAPPRDFLDDIRRRGHVPPEQVPDQAAAEAKALVLGGDPAALRQYDPQNAYELARGFISAMGMSTRFYSFEGPVEGGWTMLPVSGGWWSVFCTDEGRVRNEHRFPDPVAAAAYLIGAMSVTRRQFLREPDEPLQDFECRYEPFPGEPPLSAYDNKLMVTLRVGDEVDRFGEPTGNTVFVAGTTLPQRSVPPQQQPGEYHRYRVVSGFEVVSGVVKPDFGQVGGGTAFVLPNDVATLVQDGWLVEV</sequence>
<dbReference type="InterPro" id="IPR036170">
    <property type="entry name" value="YezG-like_sf"/>
</dbReference>
<evidence type="ECO:0000259" key="1">
    <source>
        <dbReference type="Pfam" id="PF14021"/>
    </source>
</evidence>
<evidence type="ECO:0000313" key="3">
    <source>
        <dbReference type="Proteomes" id="UP000587002"/>
    </source>
</evidence>
<dbReference type="GO" id="GO:0050135">
    <property type="term" value="F:NADP+ nucleosidase activity"/>
    <property type="evidence" value="ECO:0007669"/>
    <property type="project" value="InterPro"/>
</dbReference>
<feature type="domain" description="TNT" evidence="1">
    <location>
        <begin position="458"/>
        <end position="544"/>
    </location>
</feature>
<keyword evidence="3" id="KW-1185">Reference proteome</keyword>
<dbReference type="InterPro" id="IPR025331">
    <property type="entry name" value="TNT"/>
</dbReference>
<accession>A0A853ADD8</accession>
<dbReference type="PANTHER" id="PTHR42059:SF1">
    <property type="entry name" value="TNT DOMAIN-CONTAINING PROTEIN"/>
    <property type="match status" value="1"/>
</dbReference>
<proteinExistence type="predicted"/>
<dbReference type="Proteomes" id="UP000587002">
    <property type="component" value="Unassembled WGS sequence"/>
</dbReference>
<reference evidence="2 3" key="1">
    <citation type="submission" date="2020-07" db="EMBL/GenBank/DDBJ databases">
        <title>Sequencing the genomes of 1000 actinobacteria strains.</title>
        <authorList>
            <person name="Klenk H.-P."/>
        </authorList>
    </citation>
    <scope>NUCLEOTIDE SEQUENCE [LARGE SCALE GENOMIC DNA]</scope>
    <source>
        <strain evidence="2 3">DSM 44065</strain>
    </source>
</reference>
<comment type="caution">
    <text evidence="2">The sequence shown here is derived from an EMBL/GenBank/DDBJ whole genome shotgun (WGS) entry which is preliminary data.</text>
</comment>